<accession>A0A2P2C5R9</accession>
<gene>
    <name evidence="2" type="ORF">NOCA2400005</name>
</gene>
<organism evidence="2">
    <name type="scientific">metagenome</name>
    <dbReference type="NCBI Taxonomy" id="256318"/>
    <lineage>
        <taxon>unclassified sequences</taxon>
        <taxon>metagenomes</taxon>
    </lineage>
</organism>
<proteinExistence type="predicted"/>
<protein>
    <recommendedName>
        <fullName evidence="1">DUF6752 domain-containing protein</fullName>
    </recommendedName>
</protein>
<dbReference type="Pfam" id="PF20537">
    <property type="entry name" value="DUF6752"/>
    <property type="match status" value="1"/>
</dbReference>
<dbReference type="EMBL" id="CZKA01000035">
    <property type="protein sequence ID" value="CUR57340.1"/>
    <property type="molecule type" value="Genomic_DNA"/>
</dbReference>
<dbReference type="AlphaFoldDB" id="A0A2P2C5R9"/>
<reference evidence="2" key="1">
    <citation type="submission" date="2015-08" db="EMBL/GenBank/DDBJ databases">
        <authorList>
            <person name="Babu N.S."/>
            <person name="Beckwith C.J."/>
            <person name="Beseler K.G."/>
            <person name="Brison A."/>
            <person name="Carone J.V."/>
            <person name="Caskin T.P."/>
            <person name="Diamond M."/>
            <person name="Durham M.E."/>
            <person name="Foxe J.M."/>
            <person name="Go M."/>
            <person name="Henderson B.A."/>
            <person name="Jones I.B."/>
            <person name="McGettigan J.A."/>
            <person name="Micheletti S.J."/>
            <person name="Nasrallah M.E."/>
            <person name="Ortiz D."/>
            <person name="Piller C.R."/>
            <person name="Privatt S.R."/>
            <person name="Schneider S.L."/>
            <person name="Sharp S."/>
            <person name="Smith T.C."/>
            <person name="Stanton J.D."/>
            <person name="Ullery H.E."/>
            <person name="Wilson R.J."/>
            <person name="Serrano M.G."/>
            <person name="Buck G."/>
            <person name="Lee V."/>
            <person name="Wang Y."/>
            <person name="Carvalho R."/>
            <person name="Voegtly L."/>
            <person name="Shi R."/>
            <person name="Duckworth R."/>
            <person name="Johnson A."/>
            <person name="Loviza R."/>
            <person name="Walstead R."/>
            <person name="Shah Z."/>
            <person name="Kiflezghi M."/>
            <person name="Wade K."/>
            <person name="Ball S.L."/>
            <person name="Bradley K.W."/>
            <person name="Asai D.J."/>
            <person name="Bowman C.A."/>
            <person name="Russell D.A."/>
            <person name="Pope W.H."/>
            <person name="Jacobs-Sera D."/>
            <person name="Hendrix R.W."/>
            <person name="Hatfull G.F."/>
        </authorList>
    </citation>
    <scope>NUCLEOTIDE SEQUENCE</scope>
</reference>
<evidence type="ECO:0000313" key="2">
    <source>
        <dbReference type="EMBL" id="CUR57340.1"/>
    </source>
</evidence>
<sequence length="82" mass="9421">MNSTDRELVLKRVGPVSLYKRILALEEEVQECRRLNQRLVDIIDVITEILVPAADRDDDRMREALARLERVVRPPVPEAGAE</sequence>
<feature type="domain" description="DUF6752" evidence="1">
    <location>
        <begin position="19"/>
        <end position="70"/>
    </location>
</feature>
<dbReference type="InterPro" id="IPR046640">
    <property type="entry name" value="DUF6752"/>
</dbReference>
<evidence type="ECO:0000259" key="1">
    <source>
        <dbReference type="Pfam" id="PF20537"/>
    </source>
</evidence>
<name>A0A2P2C5R9_9ZZZZ</name>